<gene>
    <name evidence="1" type="ORF">ATI61_103162</name>
</gene>
<proteinExistence type="predicted"/>
<dbReference type="Proteomes" id="UP000256345">
    <property type="component" value="Unassembled WGS sequence"/>
</dbReference>
<dbReference type="NCBIfam" id="TIGR02264">
    <property type="entry name" value="gmx_para_CXXCG"/>
    <property type="match status" value="1"/>
</dbReference>
<evidence type="ECO:0000313" key="1">
    <source>
        <dbReference type="EMBL" id="REG34269.1"/>
    </source>
</evidence>
<name>A0ABX9K5X2_9BACT</name>
<dbReference type="InterPro" id="IPR011750">
    <property type="entry name" value="Gmx_para_CXXCG"/>
</dbReference>
<dbReference type="EMBL" id="QUMU01000003">
    <property type="protein sequence ID" value="REG34269.1"/>
    <property type="molecule type" value="Genomic_DNA"/>
</dbReference>
<evidence type="ECO:0000313" key="2">
    <source>
        <dbReference type="Proteomes" id="UP000256345"/>
    </source>
</evidence>
<keyword evidence="2" id="KW-1185">Reference proteome</keyword>
<reference evidence="1 2" key="1">
    <citation type="submission" date="2018-08" db="EMBL/GenBank/DDBJ databases">
        <title>Genomic Encyclopedia of Archaeal and Bacterial Type Strains, Phase II (KMG-II): from individual species to whole genera.</title>
        <authorList>
            <person name="Goeker M."/>
        </authorList>
    </citation>
    <scope>NUCLEOTIDE SEQUENCE [LARGE SCALE GENOMIC DNA]</scope>
    <source>
        <strain evidence="1 2">DSM 2261</strain>
    </source>
</reference>
<dbReference type="Pfam" id="PF09535">
    <property type="entry name" value="Gmx_para_CXXCG"/>
    <property type="match status" value="1"/>
</dbReference>
<comment type="caution">
    <text evidence="1">The sequence shown here is derived from an EMBL/GenBank/DDBJ whole genome shotgun (WGS) entry which is preliminary data.</text>
</comment>
<protein>
    <submittedName>
        <fullName evidence="1">Double-CXXCG motif protein</fullName>
    </submittedName>
</protein>
<organism evidence="1 2">
    <name type="scientific">Archangium gephyra</name>
    <dbReference type="NCBI Taxonomy" id="48"/>
    <lineage>
        <taxon>Bacteria</taxon>
        <taxon>Pseudomonadati</taxon>
        <taxon>Myxococcota</taxon>
        <taxon>Myxococcia</taxon>
        <taxon>Myxococcales</taxon>
        <taxon>Cystobacterineae</taxon>
        <taxon>Archangiaceae</taxon>
        <taxon>Archangium</taxon>
    </lineage>
</organism>
<dbReference type="RefSeq" id="WP_245682475.1">
    <property type="nucleotide sequence ID" value="NZ_CP011509.1"/>
</dbReference>
<sequence>MEEDKSAGYTGFVEATNKWGLPGVHCPACDATWGGGFSYPCVDLTPVADLADFEEPRPEPIEEYERLCELIRPLLPPGAILRPGSDFGPLVGKAQGRFGQFVMNYSWILMVQREALEKLHAEGLQGLKGCRAELRFRQRNSPELFELQILPMGRLHRDCMPPDFQPPCSRCGRNFVPLPDDLLLDATSLPKDLDLFRLEDFSQVIVCTKRFVDACKRLSLDGVVFQPLPVK</sequence>
<accession>A0ABX9K5X2</accession>